<dbReference type="InterPro" id="IPR013221">
    <property type="entry name" value="Mur_ligase_cen"/>
</dbReference>
<dbReference type="GO" id="GO:0046872">
    <property type="term" value="F:metal ion binding"/>
    <property type="evidence" value="ECO:0007669"/>
    <property type="project" value="UniProtKB-KW"/>
</dbReference>
<keyword evidence="14" id="KW-0460">Magnesium</keyword>
<comment type="subunit">
    <text evidence="6">Monomer.</text>
</comment>
<dbReference type="InterPro" id="IPR004101">
    <property type="entry name" value="Mur_ligase_C"/>
</dbReference>
<dbReference type="Gene3D" id="3.40.1190.10">
    <property type="entry name" value="Mur-like, catalytic domain"/>
    <property type="match status" value="1"/>
</dbReference>
<keyword evidence="15" id="KW-0289">Folate biosynthesis</keyword>
<sequence>MRSLADWLTWQEGLHLSAIDLGLTRIRQVAARLNLLTPTVPIVTVAGTNGKGSTCAMLTQALHLQGYKVGTYTSPHILHYNERIAINGQPVDDTFICQAFAAIDAARADISLTYFEFGTLAAVWCFQQAQVDVMVLEVGLGGRLDAVNLWDADVGIITSIGIDHVEWLGSTREAIGYEKAGIMRAHKPIVCGDPNPPASIAEQAQAVAAVLYQYGRDFNAEDLPQPRLLGAHQLQNAACVREGLLQLAPRLPISLESIKQGIEQAQVLGRLQRLQTQPELYIDVAHNPHAVKELAEWLKKNPSDGKLFVIFSILADKDSTGVIDIMRPLVDEWALVQLTGSRAVDIGVLKTQMLAQGVTAPIQLYSNFQTAWDNVKQAANTNDRIIAFGSFLVVTGMLTTLEH</sequence>
<dbReference type="SUPFAM" id="SSF53244">
    <property type="entry name" value="MurD-like peptide ligases, peptide-binding domain"/>
    <property type="match status" value="1"/>
</dbReference>
<dbReference type="Pfam" id="PF02875">
    <property type="entry name" value="Mur_ligase_C"/>
    <property type="match status" value="1"/>
</dbReference>
<evidence type="ECO:0000313" key="25">
    <source>
        <dbReference type="EMBL" id="WGZ91466.1"/>
    </source>
</evidence>
<dbReference type="FunFam" id="3.40.1190.10:FF:000004">
    <property type="entry name" value="Dihydrofolate synthase/folylpolyglutamate synthase"/>
    <property type="match status" value="1"/>
</dbReference>
<evidence type="ECO:0000256" key="13">
    <source>
        <dbReference type="ARBA" id="ARBA00022840"/>
    </source>
</evidence>
<dbReference type="PIRSF" id="PIRSF001563">
    <property type="entry name" value="Folylpolyglu_synth"/>
    <property type="match status" value="1"/>
</dbReference>
<evidence type="ECO:0000256" key="22">
    <source>
        <dbReference type="ARBA" id="ARBA00049161"/>
    </source>
</evidence>
<dbReference type="AlphaFoldDB" id="A0AA95HB43"/>
<evidence type="ECO:0000256" key="3">
    <source>
        <dbReference type="ARBA" id="ARBA00004799"/>
    </source>
</evidence>
<evidence type="ECO:0000256" key="5">
    <source>
        <dbReference type="ARBA" id="ARBA00008276"/>
    </source>
</evidence>
<comment type="catalytic activity">
    <reaction evidence="20">
        <text>10-formyltetrahydrofolyl-(gamma-L-Glu)(n) + L-glutamate + ATP = 10-formyltetrahydrofolyl-(gamma-L-Glu)(n+1) + ADP + phosphate + H(+)</text>
        <dbReference type="Rhea" id="RHEA:51904"/>
        <dbReference type="Rhea" id="RHEA-COMP:13088"/>
        <dbReference type="Rhea" id="RHEA-COMP:14300"/>
        <dbReference type="ChEBI" id="CHEBI:15378"/>
        <dbReference type="ChEBI" id="CHEBI:29985"/>
        <dbReference type="ChEBI" id="CHEBI:30616"/>
        <dbReference type="ChEBI" id="CHEBI:43474"/>
        <dbReference type="ChEBI" id="CHEBI:134413"/>
        <dbReference type="ChEBI" id="CHEBI:456216"/>
        <dbReference type="EC" id="6.3.2.17"/>
    </reaction>
</comment>
<name>A0AA95HB43_9GAMM</name>
<dbReference type="EC" id="6.3.2.12" evidence="7"/>
<comment type="pathway">
    <text evidence="4">Cofactor biosynthesis; tetrahydrofolylpolyglutamate biosynthesis.</text>
</comment>
<evidence type="ECO:0000256" key="16">
    <source>
        <dbReference type="ARBA" id="ARBA00030048"/>
    </source>
</evidence>
<feature type="domain" description="Mur ligase C-terminal" evidence="23">
    <location>
        <begin position="269"/>
        <end position="391"/>
    </location>
</feature>
<evidence type="ECO:0000256" key="17">
    <source>
        <dbReference type="ARBA" id="ARBA00030592"/>
    </source>
</evidence>
<gene>
    <name evidence="25" type="primary">folC</name>
    <name evidence="25" type="ORF">QJT80_03100</name>
</gene>
<dbReference type="KEGG" id="tdu:QJT80_03100"/>
<dbReference type="Pfam" id="PF08245">
    <property type="entry name" value="Mur_ligase_M"/>
    <property type="match status" value="1"/>
</dbReference>
<dbReference type="InterPro" id="IPR036565">
    <property type="entry name" value="Mur-like_cat_sf"/>
</dbReference>
<evidence type="ECO:0000259" key="23">
    <source>
        <dbReference type="Pfam" id="PF02875"/>
    </source>
</evidence>
<dbReference type="GO" id="GO:0046656">
    <property type="term" value="P:folic acid biosynthetic process"/>
    <property type="evidence" value="ECO:0007669"/>
    <property type="project" value="UniProtKB-KW"/>
</dbReference>
<organism evidence="25">
    <name type="scientific">Candidatus Thiocaldithrix dubininis</name>
    <dbReference type="NCBI Taxonomy" id="3080823"/>
    <lineage>
        <taxon>Bacteria</taxon>
        <taxon>Pseudomonadati</taxon>
        <taxon>Pseudomonadota</taxon>
        <taxon>Gammaproteobacteria</taxon>
        <taxon>Thiotrichales</taxon>
        <taxon>Thiotrichaceae</taxon>
        <taxon>Candidatus Thiocaldithrix</taxon>
    </lineage>
</organism>
<comment type="similarity">
    <text evidence="5">Belongs to the folylpolyglutamate synthase family.</text>
</comment>
<dbReference type="EC" id="6.3.2.17" evidence="8"/>
<keyword evidence="10 25" id="KW-0436">Ligase</keyword>
<dbReference type="Proteomes" id="UP001300672">
    <property type="component" value="Chromosome"/>
</dbReference>
<evidence type="ECO:0000256" key="14">
    <source>
        <dbReference type="ARBA" id="ARBA00022842"/>
    </source>
</evidence>
<dbReference type="GO" id="GO:0005524">
    <property type="term" value="F:ATP binding"/>
    <property type="evidence" value="ECO:0007669"/>
    <property type="project" value="UniProtKB-KW"/>
</dbReference>
<evidence type="ECO:0000256" key="18">
    <source>
        <dbReference type="ARBA" id="ARBA00032510"/>
    </source>
</evidence>
<evidence type="ECO:0000256" key="4">
    <source>
        <dbReference type="ARBA" id="ARBA00005150"/>
    </source>
</evidence>
<dbReference type="EMBL" id="CP124755">
    <property type="protein sequence ID" value="WGZ91466.1"/>
    <property type="molecule type" value="Genomic_DNA"/>
</dbReference>
<accession>A0AA95HB43</accession>
<evidence type="ECO:0000256" key="2">
    <source>
        <dbReference type="ARBA" id="ARBA00002714"/>
    </source>
</evidence>
<dbReference type="Gene3D" id="3.90.190.20">
    <property type="entry name" value="Mur ligase, C-terminal domain"/>
    <property type="match status" value="1"/>
</dbReference>
<evidence type="ECO:0000256" key="6">
    <source>
        <dbReference type="ARBA" id="ARBA00011245"/>
    </source>
</evidence>
<protein>
    <recommendedName>
        <fullName evidence="9">Dihydrofolate synthase/folylpolyglutamate synthase</fullName>
        <ecNumber evidence="7">6.3.2.12</ecNumber>
        <ecNumber evidence="8">6.3.2.17</ecNumber>
    </recommendedName>
    <alternativeName>
        <fullName evidence="18">Folylpoly-gamma-glutamate synthetase-dihydrofolate synthetase</fullName>
    </alternativeName>
    <alternativeName>
        <fullName evidence="16">Folylpolyglutamate synthetase</fullName>
    </alternativeName>
    <alternativeName>
        <fullName evidence="17">Tetrahydrofolylpolyglutamate synthase</fullName>
    </alternativeName>
</protein>
<dbReference type="InterPro" id="IPR001645">
    <property type="entry name" value="Folylpolyglutamate_synth"/>
</dbReference>
<dbReference type="GO" id="GO:0005737">
    <property type="term" value="C:cytoplasm"/>
    <property type="evidence" value="ECO:0007669"/>
    <property type="project" value="TreeGrafter"/>
</dbReference>
<keyword evidence="12" id="KW-0547">Nucleotide-binding</keyword>
<evidence type="ECO:0000259" key="24">
    <source>
        <dbReference type="Pfam" id="PF08245"/>
    </source>
</evidence>
<reference evidence="25" key="2">
    <citation type="submission" date="2023-04" db="EMBL/GenBank/DDBJ databases">
        <authorList>
            <person name="Beletskiy A.V."/>
            <person name="Mardanov A.V."/>
            <person name="Ravin N.V."/>
        </authorList>
    </citation>
    <scope>NUCLEOTIDE SEQUENCE</scope>
    <source>
        <strain evidence="25">GKL-01</strain>
    </source>
</reference>
<dbReference type="GO" id="GO:0008841">
    <property type="term" value="F:dihydrofolate synthase activity"/>
    <property type="evidence" value="ECO:0007669"/>
    <property type="project" value="UniProtKB-EC"/>
</dbReference>
<comment type="catalytic activity">
    <reaction evidence="19">
        <text>(6S)-5,6,7,8-tetrahydrofolyl-(gamma-L-Glu)(n) + L-glutamate + ATP = (6S)-5,6,7,8-tetrahydrofolyl-(gamma-L-Glu)(n+1) + ADP + phosphate + H(+)</text>
        <dbReference type="Rhea" id="RHEA:10580"/>
        <dbReference type="Rhea" id="RHEA-COMP:14738"/>
        <dbReference type="Rhea" id="RHEA-COMP:14740"/>
        <dbReference type="ChEBI" id="CHEBI:15378"/>
        <dbReference type="ChEBI" id="CHEBI:29985"/>
        <dbReference type="ChEBI" id="CHEBI:30616"/>
        <dbReference type="ChEBI" id="CHEBI:43474"/>
        <dbReference type="ChEBI" id="CHEBI:141005"/>
        <dbReference type="ChEBI" id="CHEBI:456216"/>
        <dbReference type="EC" id="6.3.2.17"/>
    </reaction>
</comment>
<comment type="function">
    <text evidence="2">Functions in two distinct reactions of the de novo folate biosynthetic pathway. Catalyzes the addition of a glutamate residue to dihydropteroate (7,8-dihydropteroate or H2Pte) to form dihydrofolate (7,8-dihydrofolate monoglutamate or H2Pte-Glu). Also catalyzes successive additions of L-glutamate to tetrahydrofolate or 10-formyltetrahydrofolate or 5,10-methylenetetrahydrofolate, leading to folylpolyglutamate derivatives.</text>
</comment>
<proteinExistence type="inferred from homology"/>
<dbReference type="NCBIfam" id="TIGR01499">
    <property type="entry name" value="folC"/>
    <property type="match status" value="1"/>
</dbReference>
<evidence type="ECO:0000256" key="19">
    <source>
        <dbReference type="ARBA" id="ARBA00047493"/>
    </source>
</evidence>
<evidence type="ECO:0000256" key="21">
    <source>
        <dbReference type="ARBA" id="ARBA00049035"/>
    </source>
</evidence>
<reference evidence="25" key="1">
    <citation type="journal article" date="2023" name="Int. J. Mol. Sci.">
        <title>Metagenomics Revealed a New Genus 'Candidatus Thiocaldithrix dubininis' gen. nov., sp. nov. and a New Species 'Candidatus Thiothrix putei' sp. nov. in the Family Thiotrichaceae, Some Members of Which Have Traits of Both Na+- and H+-Motive Energetics.</title>
        <authorList>
            <person name="Ravin N.V."/>
            <person name="Muntyan M.S."/>
            <person name="Smolyakov D.D."/>
            <person name="Rudenko T.S."/>
            <person name="Beletsky A.V."/>
            <person name="Mardanov A.V."/>
            <person name="Grabovich M.Y."/>
        </authorList>
    </citation>
    <scope>NUCLEOTIDE SEQUENCE</scope>
    <source>
        <strain evidence="25">GKL-01</strain>
    </source>
</reference>
<evidence type="ECO:0000256" key="8">
    <source>
        <dbReference type="ARBA" id="ARBA00013025"/>
    </source>
</evidence>
<dbReference type="SUPFAM" id="SSF53623">
    <property type="entry name" value="MurD-like peptide ligases, catalytic domain"/>
    <property type="match status" value="1"/>
</dbReference>
<evidence type="ECO:0000256" key="10">
    <source>
        <dbReference type="ARBA" id="ARBA00022598"/>
    </source>
</evidence>
<evidence type="ECO:0000256" key="1">
    <source>
        <dbReference type="ARBA" id="ARBA00001946"/>
    </source>
</evidence>
<evidence type="ECO:0000256" key="12">
    <source>
        <dbReference type="ARBA" id="ARBA00022741"/>
    </source>
</evidence>
<dbReference type="PANTHER" id="PTHR11136:SF0">
    <property type="entry name" value="DIHYDROFOLATE SYNTHETASE-RELATED"/>
    <property type="match status" value="1"/>
</dbReference>
<evidence type="ECO:0000256" key="15">
    <source>
        <dbReference type="ARBA" id="ARBA00022909"/>
    </source>
</evidence>
<dbReference type="GO" id="GO:0004326">
    <property type="term" value="F:tetrahydrofolylpolyglutamate synthase activity"/>
    <property type="evidence" value="ECO:0007669"/>
    <property type="project" value="UniProtKB-EC"/>
</dbReference>
<dbReference type="InterPro" id="IPR036615">
    <property type="entry name" value="Mur_ligase_C_dom_sf"/>
</dbReference>
<comment type="cofactor">
    <cofactor evidence="1">
        <name>Mg(2+)</name>
        <dbReference type="ChEBI" id="CHEBI:18420"/>
    </cofactor>
</comment>
<comment type="catalytic activity">
    <reaction evidence="22">
        <text>7,8-dihydropteroate + L-glutamate + ATP = 7,8-dihydrofolate + ADP + phosphate + H(+)</text>
        <dbReference type="Rhea" id="RHEA:23584"/>
        <dbReference type="ChEBI" id="CHEBI:15378"/>
        <dbReference type="ChEBI" id="CHEBI:17839"/>
        <dbReference type="ChEBI" id="CHEBI:29985"/>
        <dbReference type="ChEBI" id="CHEBI:30616"/>
        <dbReference type="ChEBI" id="CHEBI:43474"/>
        <dbReference type="ChEBI" id="CHEBI:57451"/>
        <dbReference type="ChEBI" id="CHEBI:456216"/>
        <dbReference type="EC" id="6.3.2.12"/>
    </reaction>
</comment>
<keyword evidence="13" id="KW-0067">ATP-binding</keyword>
<dbReference type="NCBIfam" id="NF008101">
    <property type="entry name" value="PRK10846.1"/>
    <property type="match status" value="1"/>
</dbReference>
<evidence type="ECO:0000256" key="20">
    <source>
        <dbReference type="ARBA" id="ARBA00047808"/>
    </source>
</evidence>
<keyword evidence="11" id="KW-0479">Metal-binding</keyword>
<feature type="domain" description="Mur ligase central" evidence="24">
    <location>
        <begin position="45"/>
        <end position="222"/>
    </location>
</feature>
<comment type="catalytic activity">
    <reaction evidence="21">
        <text>(6R)-5,10-methylenetetrahydrofolyl-(gamma-L-Glu)(n) + L-glutamate + ATP = (6R)-5,10-methylenetetrahydrofolyl-(gamma-L-Glu)(n+1) + ADP + phosphate + H(+)</text>
        <dbReference type="Rhea" id="RHEA:51912"/>
        <dbReference type="Rhea" id="RHEA-COMP:13257"/>
        <dbReference type="Rhea" id="RHEA-COMP:13258"/>
        <dbReference type="ChEBI" id="CHEBI:15378"/>
        <dbReference type="ChEBI" id="CHEBI:29985"/>
        <dbReference type="ChEBI" id="CHEBI:30616"/>
        <dbReference type="ChEBI" id="CHEBI:43474"/>
        <dbReference type="ChEBI" id="CHEBI:136572"/>
        <dbReference type="ChEBI" id="CHEBI:456216"/>
        <dbReference type="EC" id="6.3.2.17"/>
    </reaction>
</comment>
<evidence type="ECO:0000256" key="7">
    <source>
        <dbReference type="ARBA" id="ARBA00013023"/>
    </source>
</evidence>
<comment type="pathway">
    <text evidence="3">Cofactor biosynthesis; tetrahydrofolate biosynthesis; 7,8-dihydrofolate from 2-amino-4-hydroxy-6-hydroxymethyl-7,8-dihydropteridine diphosphate and 4-aminobenzoate: step 2/2.</text>
</comment>
<evidence type="ECO:0000256" key="11">
    <source>
        <dbReference type="ARBA" id="ARBA00022723"/>
    </source>
</evidence>
<dbReference type="PANTHER" id="PTHR11136">
    <property type="entry name" value="FOLYLPOLYGLUTAMATE SYNTHASE-RELATED"/>
    <property type="match status" value="1"/>
</dbReference>
<evidence type="ECO:0000256" key="9">
    <source>
        <dbReference type="ARBA" id="ARBA00019357"/>
    </source>
</evidence>